<name>A0ABR2SIN1_9ROSI</name>
<dbReference type="EMBL" id="JBBPBN010000014">
    <property type="protein sequence ID" value="KAK9025063.1"/>
    <property type="molecule type" value="Genomic_DNA"/>
</dbReference>
<gene>
    <name evidence="1" type="ORF">V6N11_064962</name>
</gene>
<evidence type="ECO:0000313" key="1">
    <source>
        <dbReference type="EMBL" id="KAK9025063.1"/>
    </source>
</evidence>
<evidence type="ECO:0000313" key="2">
    <source>
        <dbReference type="Proteomes" id="UP001396334"/>
    </source>
</evidence>
<protein>
    <submittedName>
        <fullName evidence="1">Uncharacterized protein</fullName>
    </submittedName>
</protein>
<sequence length="156" mass="18087">MYFHDMQNLLNSLDIMRGHNGYMDFFTTLPPMPAVTEDSNYTEEHVEEDHEGPHRPTYSSVAFVVESHGLDVKYDVCVADVVGLRLVDDQLVWGFVQSDHNQTESIVEDVWANVVAKMRLVDEQSVWGYVKLEPNQKPYILEDHNMKSVYFLLHQL</sequence>
<reference evidence="1 2" key="1">
    <citation type="journal article" date="2024" name="G3 (Bethesda)">
        <title>Genome assembly of Hibiscus sabdariffa L. provides insights into metabolisms of medicinal natural products.</title>
        <authorList>
            <person name="Kim T."/>
        </authorList>
    </citation>
    <scope>NUCLEOTIDE SEQUENCE [LARGE SCALE GENOMIC DNA]</scope>
    <source>
        <strain evidence="1">TK-2024</strain>
        <tissue evidence="1">Old leaves</tissue>
    </source>
</reference>
<accession>A0ABR2SIN1</accession>
<organism evidence="1 2">
    <name type="scientific">Hibiscus sabdariffa</name>
    <name type="common">roselle</name>
    <dbReference type="NCBI Taxonomy" id="183260"/>
    <lineage>
        <taxon>Eukaryota</taxon>
        <taxon>Viridiplantae</taxon>
        <taxon>Streptophyta</taxon>
        <taxon>Embryophyta</taxon>
        <taxon>Tracheophyta</taxon>
        <taxon>Spermatophyta</taxon>
        <taxon>Magnoliopsida</taxon>
        <taxon>eudicotyledons</taxon>
        <taxon>Gunneridae</taxon>
        <taxon>Pentapetalae</taxon>
        <taxon>rosids</taxon>
        <taxon>malvids</taxon>
        <taxon>Malvales</taxon>
        <taxon>Malvaceae</taxon>
        <taxon>Malvoideae</taxon>
        <taxon>Hibiscus</taxon>
    </lineage>
</organism>
<comment type="caution">
    <text evidence="1">The sequence shown here is derived from an EMBL/GenBank/DDBJ whole genome shotgun (WGS) entry which is preliminary data.</text>
</comment>
<proteinExistence type="predicted"/>
<keyword evidence="2" id="KW-1185">Reference proteome</keyword>
<dbReference type="Proteomes" id="UP001396334">
    <property type="component" value="Unassembled WGS sequence"/>
</dbReference>